<gene>
    <name evidence="2" type="ORF">SAMN05421827_101151</name>
</gene>
<proteinExistence type="predicted"/>
<protein>
    <submittedName>
        <fullName evidence="2">Uncharacterized protein</fullName>
    </submittedName>
</protein>
<evidence type="ECO:0000256" key="1">
    <source>
        <dbReference type="SAM" id="SignalP"/>
    </source>
</evidence>
<dbReference type="RefSeq" id="WP_090496141.1">
    <property type="nucleotide sequence ID" value="NZ_FNCH01000001.1"/>
</dbReference>
<dbReference type="OrthoDB" id="738883at2"/>
<reference evidence="3" key="1">
    <citation type="submission" date="2016-10" db="EMBL/GenBank/DDBJ databases">
        <authorList>
            <person name="Varghese N."/>
            <person name="Submissions S."/>
        </authorList>
    </citation>
    <scope>NUCLEOTIDE SEQUENCE [LARGE SCALE GENOMIC DNA]</scope>
    <source>
        <strain evidence="3">DSM 17933</strain>
    </source>
</reference>
<keyword evidence="1" id="KW-0732">Signal</keyword>
<keyword evidence="3" id="KW-1185">Reference proteome</keyword>
<dbReference type="SUPFAM" id="SSF56235">
    <property type="entry name" value="N-terminal nucleophile aminohydrolases (Ntn hydrolases)"/>
    <property type="match status" value="1"/>
</dbReference>
<feature type="chain" id="PRO_5011437947" evidence="1">
    <location>
        <begin position="22"/>
        <end position="423"/>
    </location>
</feature>
<dbReference type="Gene3D" id="3.60.60.10">
    <property type="entry name" value="Penicillin V Acylase, Chain A"/>
    <property type="match status" value="1"/>
</dbReference>
<accession>A0A1G7MZ59</accession>
<dbReference type="InterPro" id="IPR029055">
    <property type="entry name" value="Ntn_hydrolases_N"/>
</dbReference>
<organism evidence="2 3">
    <name type="scientific">Pedobacter terrae</name>
    <dbReference type="NCBI Taxonomy" id="405671"/>
    <lineage>
        <taxon>Bacteria</taxon>
        <taxon>Pseudomonadati</taxon>
        <taxon>Bacteroidota</taxon>
        <taxon>Sphingobacteriia</taxon>
        <taxon>Sphingobacteriales</taxon>
        <taxon>Sphingobacteriaceae</taxon>
        <taxon>Pedobacter</taxon>
    </lineage>
</organism>
<dbReference type="Proteomes" id="UP000199643">
    <property type="component" value="Unassembled WGS sequence"/>
</dbReference>
<feature type="signal peptide" evidence="1">
    <location>
        <begin position="1"/>
        <end position="21"/>
    </location>
</feature>
<dbReference type="EMBL" id="FNCH01000001">
    <property type="protein sequence ID" value="SDF67088.1"/>
    <property type="molecule type" value="Genomic_DNA"/>
</dbReference>
<dbReference type="AlphaFoldDB" id="A0A1G7MZ59"/>
<evidence type="ECO:0000313" key="3">
    <source>
        <dbReference type="Proteomes" id="UP000199643"/>
    </source>
</evidence>
<name>A0A1G7MZ59_9SPHI</name>
<evidence type="ECO:0000313" key="2">
    <source>
        <dbReference type="EMBL" id="SDF67088.1"/>
    </source>
</evidence>
<sequence>MKKITTLAVIAIFIFFRQSQACTVISCALKGEVFAAANEDDYMGFARMWFNPKTAERYGSVCFGLPDLQAQAAMNEYGLFYDFTAQNIDPAKYHPKNIYQGDLFFEILGKCKTVKEALAYLEKYDYSISSQVLIADALGNSIVINAGTKLPKSGYYQINTNFDISKVQNETYSCRRYDLSEGMLTEAKTINVPFFRDILNRTRQEGKLSTIYSNIYDLKRGMITMYHFHDFEHPYVIDLKKELAKGYRLEKISDHFPTSFAYEQFLMSDKPMYRKEMILDEINQKGLQPTVNRYFELGKNTEKKDNTINNILLEVGIQLVKDAYNKHANGGIWEYWFAMPGGFKIESFNDKRLNAAAALFDYLGAEKGIDTKLKNFIYELSAYVRLIQGNRDKAKAYYTIAAASGTDSWPISFNRSKKMLSIL</sequence>